<dbReference type="InterPro" id="IPR000396">
    <property type="entry name" value="Pdiesterase2"/>
</dbReference>
<organism evidence="2 3">
    <name type="scientific">Jeongeupia naejangsanensis</name>
    <dbReference type="NCBI Taxonomy" id="613195"/>
    <lineage>
        <taxon>Bacteria</taxon>
        <taxon>Pseudomonadati</taxon>
        <taxon>Pseudomonadota</taxon>
        <taxon>Betaproteobacteria</taxon>
        <taxon>Neisseriales</taxon>
        <taxon>Chitinibacteraceae</taxon>
        <taxon>Jeongeupia</taxon>
    </lineage>
</organism>
<dbReference type="SUPFAM" id="SSF56281">
    <property type="entry name" value="Metallo-hydrolase/oxidoreductase"/>
    <property type="match status" value="1"/>
</dbReference>
<dbReference type="RefSeq" id="WP_203540080.1">
    <property type="nucleotide sequence ID" value="NZ_JAESND010000017.1"/>
</dbReference>
<dbReference type="PANTHER" id="PTHR42663">
    <property type="entry name" value="HYDROLASE C777.06C-RELATED-RELATED"/>
    <property type="match status" value="1"/>
</dbReference>
<evidence type="ECO:0000313" key="2">
    <source>
        <dbReference type="EMBL" id="MBM3117899.1"/>
    </source>
</evidence>
<dbReference type="InterPro" id="IPR036866">
    <property type="entry name" value="RibonucZ/Hydroxyglut_hydro"/>
</dbReference>
<keyword evidence="3" id="KW-1185">Reference proteome</keyword>
<accession>A0ABS2BQI3</accession>
<reference evidence="2 3" key="1">
    <citation type="submission" date="2021-01" db="EMBL/GenBank/DDBJ databases">
        <title>Draft Genome Sequence and Polyhydroxyalkanoate Biosynthetic Potential of Jeongeupia naejangsanensis Type Strain DSM 24253.</title>
        <authorList>
            <person name="Turrini P."/>
            <person name="Artuso I."/>
            <person name="Lugli G.A."/>
            <person name="Frangipani E."/>
            <person name="Ventura M."/>
            <person name="Visca P."/>
        </authorList>
    </citation>
    <scope>NUCLEOTIDE SEQUENCE [LARGE SCALE GENOMIC DNA]</scope>
    <source>
        <strain evidence="2 3">DSM 24253</strain>
    </source>
</reference>
<dbReference type="InterPro" id="IPR001279">
    <property type="entry name" value="Metallo-B-lactamas"/>
</dbReference>
<gene>
    <name evidence="2" type="ORF">JMJ54_18850</name>
</gene>
<proteinExistence type="predicted"/>
<dbReference type="Pfam" id="PF12706">
    <property type="entry name" value="Lactamase_B_2"/>
    <property type="match status" value="1"/>
</dbReference>
<dbReference type="PANTHER" id="PTHR42663:SF6">
    <property type="entry name" value="HYDROLASE C777.06C-RELATED"/>
    <property type="match status" value="1"/>
</dbReference>
<dbReference type="PRINTS" id="PR00388">
    <property type="entry name" value="PDIESTERASE2"/>
</dbReference>
<sequence>MQLRVLGCSGGIGGVARTTSFLLGDRVLVDAGTGVGDLPLDALCGIDHVFLTHAHFDHIACLPMLLDTVIGARRQPVTVHALPETIATLQVHVFNWQLWPDFSVIPDADNGVLRWAPIAVGESCDLDGLRMTALPAQHTVPALGYLFETADGAMAFSGDSADCPAFWGALGRVERLRALIIETAFSNREAGLARVSQHYAPETLLPALARIDPSVDVWLTHLKPLDASCIVAEARNGVHRIAALNGGQTLDF</sequence>
<dbReference type="Gene3D" id="3.60.15.10">
    <property type="entry name" value="Ribonuclease Z/Hydroxyacylglutathione hydrolase-like"/>
    <property type="match status" value="1"/>
</dbReference>
<dbReference type="CDD" id="cd07735">
    <property type="entry name" value="class_II_PDE_MBL-fold"/>
    <property type="match status" value="1"/>
</dbReference>
<protein>
    <submittedName>
        <fullName evidence="2">3',5'-cyclic-nucleotide phosphodiesterase</fullName>
    </submittedName>
</protein>
<dbReference type="SMART" id="SM00849">
    <property type="entry name" value="Lactamase_B"/>
    <property type="match status" value="1"/>
</dbReference>
<evidence type="ECO:0000313" key="3">
    <source>
        <dbReference type="Proteomes" id="UP000809431"/>
    </source>
</evidence>
<name>A0ABS2BQI3_9NEIS</name>
<evidence type="ECO:0000259" key="1">
    <source>
        <dbReference type="SMART" id="SM00849"/>
    </source>
</evidence>
<feature type="domain" description="Metallo-beta-lactamase" evidence="1">
    <location>
        <begin position="17"/>
        <end position="208"/>
    </location>
</feature>
<dbReference type="EMBL" id="JAESND010000017">
    <property type="protein sequence ID" value="MBM3117899.1"/>
    <property type="molecule type" value="Genomic_DNA"/>
</dbReference>
<comment type="caution">
    <text evidence="2">The sequence shown here is derived from an EMBL/GenBank/DDBJ whole genome shotgun (WGS) entry which is preliminary data.</text>
</comment>
<dbReference type="Proteomes" id="UP000809431">
    <property type="component" value="Unassembled WGS sequence"/>
</dbReference>